<dbReference type="InterPro" id="IPR032692">
    <property type="entry name" value="YccS_N"/>
</dbReference>
<keyword evidence="12" id="KW-1185">Reference proteome</keyword>
<dbReference type="GO" id="GO:0005886">
    <property type="term" value="C:plasma membrane"/>
    <property type="evidence" value="ECO:0007669"/>
    <property type="project" value="UniProtKB-SubCell"/>
</dbReference>
<dbReference type="InParanoid" id="D6U516"/>
<evidence type="ECO:0000259" key="9">
    <source>
        <dbReference type="Pfam" id="PF12805"/>
    </source>
</evidence>
<feature type="transmembrane region" description="Helical" evidence="8">
    <location>
        <begin position="110"/>
        <end position="129"/>
    </location>
</feature>
<feature type="transmembrane region" description="Helical" evidence="8">
    <location>
        <begin position="85"/>
        <end position="104"/>
    </location>
</feature>
<dbReference type="PANTHER" id="PTHR30509:SF9">
    <property type="entry name" value="MULTIDRUG RESISTANCE PROTEIN MDTO"/>
    <property type="match status" value="1"/>
</dbReference>
<evidence type="ECO:0000256" key="3">
    <source>
        <dbReference type="ARBA" id="ARBA00022692"/>
    </source>
</evidence>
<dbReference type="AlphaFoldDB" id="D6U516"/>
<comment type="caution">
    <text evidence="11">The sequence shown here is derived from an EMBL/GenBank/DDBJ whole genome shotgun (WGS) entry which is preliminary data.</text>
</comment>
<feature type="transmembrane region" description="Helical" evidence="8">
    <location>
        <begin position="161"/>
        <end position="179"/>
    </location>
</feature>
<dbReference type="Proteomes" id="UP000004508">
    <property type="component" value="Unassembled WGS sequence"/>
</dbReference>
<sequence length="749" mass="83032">MTNYLPFSSMQRQARQAWNASLQHMRATFIFDKAALQNGIRMSVINITPIIIGAITGHLSLGIMAFLSALYVALADVGGAYRDRALAMGSAAVFMTITAFIATIVGANPWLVTLLMFVWAFGGSMLGVYGNLTSKVSFSVIGIFILLMGQPSGLADAWLRVLVFIVGSAWSLGVSLWLWPLRPFQPPRQAVGDYYLALSNLLRKVCHVQINQHWSMVVKAERTRLLEARTKVHQIVVARRTQRADANPIPQRLLMLSLQADKLVETIIALAEELRLVSEQHSSLVERPEFTQTLEACSTLLDKLAHTIIDEQQKLQDTNPEKLLVALATQEQALREALPTLLNDYQALINTRNLANLLKRMARLIREVQGTLTQTGHIELHRDANTPQEAHPHLCSWKASVHEKYTLFRANLTPHSLTFRHALRLGTISALAVAIAKFLHIPYGYWIALTILFILKPDYGSTRERGFQRMGGTVLGGILGIALTTMHNPVLLMLALAAVAFFCFAHQNGNHVLFIQFLTILVVVMIDLGTPNDWPVALIRIGNTLLGGGMGILAGYLFWPQWERERIPEQLGRTIAANRAYIASVLAAYITHGEKKGEREAVRQASMAAHLENVNAAAALQRMLSEPKTHQEDVELFYTLVSYNQRVCDSATALAVQIPSKQTQQQAEQLKRFASQIGWILRDVETATRNARPALVDPTLKESLHDVLVSLQQLTAATPEQPYPLDQRAQPEGADAANPHSGASAHIYI</sequence>
<accession>D6U516</accession>
<dbReference type="InterPro" id="IPR049453">
    <property type="entry name" value="Memb_transporter_dom"/>
</dbReference>
<evidence type="ECO:0000256" key="4">
    <source>
        <dbReference type="ARBA" id="ARBA00022989"/>
    </source>
</evidence>
<evidence type="ECO:0000256" key="5">
    <source>
        <dbReference type="ARBA" id="ARBA00023136"/>
    </source>
</evidence>
<keyword evidence="5 8" id="KW-0472">Membrane</keyword>
<evidence type="ECO:0000256" key="7">
    <source>
        <dbReference type="SAM" id="MobiDB-lite"/>
    </source>
</evidence>
<dbReference type="PANTHER" id="PTHR30509">
    <property type="entry name" value="P-HYDROXYBENZOIC ACID EFFLUX PUMP SUBUNIT-RELATED"/>
    <property type="match status" value="1"/>
</dbReference>
<evidence type="ECO:0000256" key="8">
    <source>
        <dbReference type="SAM" id="Phobius"/>
    </source>
</evidence>
<feature type="region of interest" description="Disordered" evidence="7">
    <location>
        <begin position="719"/>
        <end position="749"/>
    </location>
</feature>
<comment type="subcellular location">
    <subcellularLocation>
        <location evidence="1">Cell membrane</location>
        <topology evidence="1">Multi-pass membrane protein</topology>
    </subcellularLocation>
</comment>
<feature type="transmembrane region" description="Helical" evidence="8">
    <location>
        <begin position="50"/>
        <end position="73"/>
    </location>
</feature>
<reference evidence="11 12" key="1">
    <citation type="journal article" date="2011" name="Stand. Genomic Sci.">
        <title>Non-contiguous finished genome sequence and contextual data of the filamentous soil bacterium Ktedonobacter racemifer type strain (SOSP1-21).</title>
        <authorList>
            <person name="Chang Y.J."/>
            <person name="Land M."/>
            <person name="Hauser L."/>
            <person name="Chertkov O."/>
            <person name="Del Rio T.G."/>
            <person name="Nolan M."/>
            <person name="Copeland A."/>
            <person name="Tice H."/>
            <person name="Cheng J.F."/>
            <person name="Lucas S."/>
            <person name="Han C."/>
            <person name="Goodwin L."/>
            <person name="Pitluck S."/>
            <person name="Ivanova N."/>
            <person name="Ovchinikova G."/>
            <person name="Pati A."/>
            <person name="Chen A."/>
            <person name="Palaniappan K."/>
            <person name="Mavromatis K."/>
            <person name="Liolios K."/>
            <person name="Brettin T."/>
            <person name="Fiebig A."/>
            <person name="Rohde M."/>
            <person name="Abt B."/>
            <person name="Goker M."/>
            <person name="Detter J.C."/>
            <person name="Woyke T."/>
            <person name="Bristow J."/>
            <person name="Eisen J.A."/>
            <person name="Markowitz V."/>
            <person name="Hugenholtz P."/>
            <person name="Kyrpides N.C."/>
            <person name="Klenk H.P."/>
            <person name="Lapidus A."/>
        </authorList>
    </citation>
    <scope>NUCLEOTIDE SEQUENCE [LARGE SCALE GENOMIC DNA]</scope>
    <source>
        <strain evidence="12">DSM 44963</strain>
    </source>
</reference>
<dbReference type="EMBL" id="ADVG01000004">
    <property type="protein sequence ID" value="EFH81596.1"/>
    <property type="molecule type" value="Genomic_DNA"/>
</dbReference>
<feature type="transmembrane region" description="Helical" evidence="8">
    <location>
        <begin position="475"/>
        <end position="505"/>
    </location>
</feature>
<keyword evidence="3 8" id="KW-0812">Transmembrane</keyword>
<organism evidence="11 12">
    <name type="scientific">Ktedonobacter racemifer DSM 44963</name>
    <dbReference type="NCBI Taxonomy" id="485913"/>
    <lineage>
        <taxon>Bacteria</taxon>
        <taxon>Bacillati</taxon>
        <taxon>Chloroflexota</taxon>
        <taxon>Ktedonobacteria</taxon>
        <taxon>Ktedonobacterales</taxon>
        <taxon>Ktedonobacteraceae</taxon>
        <taxon>Ktedonobacter</taxon>
    </lineage>
</organism>
<dbReference type="RefSeq" id="WP_007919076.1">
    <property type="nucleotide sequence ID" value="NZ_ADVG01000004.1"/>
</dbReference>
<evidence type="ECO:0000256" key="2">
    <source>
        <dbReference type="ARBA" id="ARBA00022475"/>
    </source>
</evidence>
<keyword evidence="4 8" id="KW-1133">Transmembrane helix</keyword>
<evidence type="ECO:0000256" key="6">
    <source>
        <dbReference type="ARBA" id="ARBA00043993"/>
    </source>
</evidence>
<dbReference type="eggNOG" id="COG1289">
    <property type="taxonomic scope" value="Bacteria"/>
</dbReference>
<proteinExistence type="inferred from homology"/>
<feature type="domain" description="Integral membrane protein YccS N-terminal" evidence="9">
    <location>
        <begin position="93"/>
        <end position="360"/>
    </location>
</feature>
<dbReference type="OrthoDB" id="138020at2"/>
<dbReference type="Pfam" id="PF12805">
    <property type="entry name" value="FUSC-like"/>
    <property type="match status" value="1"/>
</dbReference>
<feature type="domain" description="Integral membrane bound transporter" evidence="10">
    <location>
        <begin position="431"/>
        <end position="553"/>
    </location>
</feature>
<evidence type="ECO:0000313" key="11">
    <source>
        <dbReference type="EMBL" id="EFH81596.1"/>
    </source>
</evidence>
<evidence type="ECO:0000256" key="1">
    <source>
        <dbReference type="ARBA" id="ARBA00004651"/>
    </source>
</evidence>
<comment type="similarity">
    <text evidence="6">Belongs to the YccS/YhfK family.</text>
</comment>
<dbReference type="Pfam" id="PF13515">
    <property type="entry name" value="FUSC_2"/>
    <property type="match status" value="1"/>
</dbReference>
<keyword evidence="2" id="KW-1003">Cell membrane</keyword>
<feature type="transmembrane region" description="Helical" evidence="8">
    <location>
        <begin position="136"/>
        <end position="155"/>
    </location>
</feature>
<gene>
    <name evidence="11" type="ORF">Krac_2329</name>
</gene>
<evidence type="ECO:0000259" key="10">
    <source>
        <dbReference type="Pfam" id="PF13515"/>
    </source>
</evidence>
<feature type="transmembrane region" description="Helical" evidence="8">
    <location>
        <begin position="512"/>
        <end position="531"/>
    </location>
</feature>
<feature type="transmembrane region" description="Helical" evidence="8">
    <location>
        <begin position="537"/>
        <end position="559"/>
    </location>
</feature>
<name>D6U516_KTERA</name>
<dbReference type="STRING" id="485913.Krac_2329"/>
<feature type="transmembrane region" description="Helical" evidence="8">
    <location>
        <begin position="430"/>
        <end position="455"/>
    </location>
</feature>
<protein>
    <submittedName>
        <fullName evidence="11">Uncharacterized protein</fullName>
    </submittedName>
</protein>
<evidence type="ECO:0000313" key="12">
    <source>
        <dbReference type="Proteomes" id="UP000004508"/>
    </source>
</evidence>